<protein>
    <recommendedName>
        <fullName evidence="4">Aspartate decarboxylase</fullName>
    </recommendedName>
</protein>
<reference evidence="2 3" key="1">
    <citation type="submission" date="2016-10" db="EMBL/GenBank/DDBJ databases">
        <authorList>
            <person name="de Groot N.N."/>
        </authorList>
    </citation>
    <scope>NUCLEOTIDE SEQUENCE [LARGE SCALE GENOMIC DNA]</scope>
    <source>
        <strain evidence="2 3">DSM 16077</strain>
    </source>
</reference>
<evidence type="ECO:0000313" key="3">
    <source>
        <dbReference type="Proteomes" id="UP000199759"/>
    </source>
</evidence>
<dbReference type="AlphaFoldDB" id="A0A1G9NCP4"/>
<evidence type="ECO:0008006" key="4">
    <source>
        <dbReference type="Google" id="ProtNLM"/>
    </source>
</evidence>
<proteinExistence type="predicted"/>
<dbReference type="Proteomes" id="UP000199759">
    <property type="component" value="Unassembled WGS sequence"/>
</dbReference>
<sequence length="118" mass="12914">MKEIAVSDVKAKTNPDAADPTAPYGSANNPSEFDVLKRLDANEPYFIIRGGDPLSDALVELHAYIGAGQSGAAHDTLERILALTAQHPPRPVGSPKYRETFKISISMERYRETHGRSH</sequence>
<evidence type="ECO:0000313" key="2">
    <source>
        <dbReference type="EMBL" id="SDL83675.1"/>
    </source>
</evidence>
<accession>A0A1G9NCP4</accession>
<evidence type="ECO:0000256" key="1">
    <source>
        <dbReference type="SAM" id="MobiDB-lite"/>
    </source>
</evidence>
<dbReference type="OrthoDB" id="7619597at2"/>
<dbReference type="EMBL" id="FNHG01000002">
    <property type="protein sequence ID" value="SDL83675.1"/>
    <property type="molecule type" value="Genomic_DNA"/>
</dbReference>
<keyword evidence="3" id="KW-1185">Reference proteome</keyword>
<name>A0A1G9NCP4_9PROT</name>
<feature type="compositionally biased region" description="Basic and acidic residues" evidence="1">
    <location>
        <begin position="1"/>
        <end position="13"/>
    </location>
</feature>
<gene>
    <name evidence="2" type="ORF">SAMN04488568_102283</name>
</gene>
<organism evidence="2 3">
    <name type="scientific">Maricaulis salignorans</name>
    <dbReference type="NCBI Taxonomy" id="144026"/>
    <lineage>
        <taxon>Bacteria</taxon>
        <taxon>Pseudomonadati</taxon>
        <taxon>Pseudomonadota</taxon>
        <taxon>Alphaproteobacteria</taxon>
        <taxon>Maricaulales</taxon>
        <taxon>Maricaulaceae</taxon>
        <taxon>Maricaulis</taxon>
    </lineage>
</organism>
<feature type="region of interest" description="Disordered" evidence="1">
    <location>
        <begin position="1"/>
        <end position="30"/>
    </location>
</feature>